<name>A0ABU0BQE3_9HYPH</name>
<dbReference type="Proteomes" id="UP001230207">
    <property type="component" value="Unassembled WGS sequence"/>
</dbReference>
<accession>A0ABU0BQE3</accession>
<reference evidence="1 2" key="1">
    <citation type="submission" date="2023-07" db="EMBL/GenBank/DDBJ databases">
        <title>Genomic Encyclopedia of Type Strains, Phase IV (KMG-IV): sequencing the most valuable type-strain genomes for metagenomic binning, comparative biology and taxonomic classification.</title>
        <authorList>
            <person name="Goeker M."/>
        </authorList>
    </citation>
    <scope>NUCLEOTIDE SEQUENCE [LARGE SCALE GENOMIC DNA]</scope>
    <source>
        <strain evidence="1 2">DSM 1112</strain>
    </source>
</reference>
<sequence>MHYSLQFFTWTPKQGVHQVGSAVEVNAISPKLAATTLLGVRLDEAGAARKLAVRVWSDSDDCKADCACYYYH</sequence>
<protein>
    <submittedName>
        <fullName evidence="1">Uncharacterized protein</fullName>
    </submittedName>
</protein>
<keyword evidence="2" id="KW-1185">Reference proteome</keyword>
<evidence type="ECO:0000313" key="2">
    <source>
        <dbReference type="Proteomes" id="UP001230207"/>
    </source>
</evidence>
<comment type="caution">
    <text evidence="1">The sequence shown here is derived from an EMBL/GenBank/DDBJ whole genome shotgun (WGS) entry which is preliminary data.</text>
</comment>
<gene>
    <name evidence="1" type="ORF">QO002_002594</name>
</gene>
<dbReference type="RefSeq" id="WP_307230220.1">
    <property type="nucleotide sequence ID" value="NZ_JAUSVF010000001.1"/>
</dbReference>
<proteinExistence type="predicted"/>
<evidence type="ECO:0000313" key="1">
    <source>
        <dbReference type="EMBL" id="MDQ0320456.1"/>
    </source>
</evidence>
<organism evidence="1 2">
    <name type="scientific">Pararhizobium capsulatum DSM 1112</name>
    <dbReference type="NCBI Taxonomy" id="1121113"/>
    <lineage>
        <taxon>Bacteria</taxon>
        <taxon>Pseudomonadati</taxon>
        <taxon>Pseudomonadota</taxon>
        <taxon>Alphaproteobacteria</taxon>
        <taxon>Hyphomicrobiales</taxon>
        <taxon>Rhizobiaceae</taxon>
        <taxon>Rhizobium/Agrobacterium group</taxon>
        <taxon>Pararhizobium</taxon>
    </lineage>
</organism>
<dbReference type="EMBL" id="JAUSVF010000001">
    <property type="protein sequence ID" value="MDQ0320456.1"/>
    <property type="molecule type" value="Genomic_DNA"/>
</dbReference>